<feature type="domain" description="Thiolase C-terminal" evidence="11">
    <location>
        <begin position="316"/>
        <end position="439"/>
    </location>
</feature>
<dbReference type="CDD" id="cd00751">
    <property type="entry name" value="thiolase"/>
    <property type="match status" value="1"/>
</dbReference>
<evidence type="ECO:0000313" key="12">
    <source>
        <dbReference type="EMBL" id="KAL3850046.1"/>
    </source>
</evidence>
<reference evidence="12 13" key="1">
    <citation type="submission" date="2024-12" db="EMBL/GenBank/DDBJ databases">
        <title>The unique morphological basis and parallel evolutionary history of personate flowers in Penstemon.</title>
        <authorList>
            <person name="Depatie T.H."/>
            <person name="Wessinger C.A."/>
        </authorList>
    </citation>
    <scope>NUCLEOTIDE SEQUENCE [LARGE SCALE GENOMIC DNA]</scope>
    <source>
        <strain evidence="12">WTNN_2</strain>
        <tissue evidence="12">Leaf</tissue>
    </source>
</reference>
<dbReference type="NCBIfam" id="TIGR01930">
    <property type="entry name" value="AcCoA-C-Actrans"/>
    <property type="match status" value="1"/>
</dbReference>
<keyword evidence="5" id="KW-0809">Transit peptide</keyword>
<dbReference type="EC" id="2.3.1.16" evidence="8"/>
<evidence type="ECO:0000313" key="13">
    <source>
        <dbReference type="Proteomes" id="UP001634393"/>
    </source>
</evidence>
<dbReference type="InterPro" id="IPR020617">
    <property type="entry name" value="Thiolase_C"/>
</dbReference>
<organism evidence="12 13">
    <name type="scientific">Penstemon smallii</name>
    <dbReference type="NCBI Taxonomy" id="265156"/>
    <lineage>
        <taxon>Eukaryota</taxon>
        <taxon>Viridiplantae</taxon>
        <taxon>Streptophyta</taxon>
        <taxon>Embryophyta</taxon>
        <taxon>Tracheophyta</taxon>
        <taxon>Spermatophyta</taxon>
        <taxon>Magnoliopsida</taxon>
        <taxon>eudicotyledons</taxon>
        <taxon>Gunneridae</taxon>
        <taxon>Pentapetalae</taxon>
        <taxon>asterids</taxon>
        <taxon>lamiids</taxon>
        <taxon>Lamiales</taxon>
        <taxon>Plantaginaceae</taxon>
        <taxon>Cheloneae</taxon>
        <taxon>Penstemon</taxon>
    </lineage>
</organism>
<dbReference type="InterPro" id="IPR050215">
    <property type="entry name" value="Thiolase-like_sf_Thiolase"/>
</dbReference>
<dbReference type="Pfam" id="PF02803">
    <property type="entry name" value="Thiolase_C"/>
    <property type="match status" value="1"/>
</dbReference>
<dbReference type="PROSITE" id="PS00737">
    <property type="entry name" value="THIOLASE_2"/>
    <property type="match status" value="1"/>
</dbReference>
<evidence type="ECO:0000256" key="7">
    <source>
        <dbReference type="ARBA" id="ARBA00023315"/>
    </source>
</evidence>
<keyword evidence="13" id="KW-1185">Reference proteome</keyword>
<dbReference type="FunFam" id="3.40.47.10:FF:000032">
    <property type="entry name" value="Peroxisomal 3-ketoacyl-CoA thiolase"/>
    <property type="match status" value="1"/>
</dbReference>
<sequence length="463" mass="48434">MEKAINRQRVLLQHLLPTSSNGHHNSESSLSPSPCLAGGSASYNRTASFGDDIVIVAAYRTAICKSKRGGFKDTLPDDLLASVLKGLIEKTNLNPAEVGDIVVGTVLAPGSLRGIECRMAALYAGFPDTVPIRTVNRQCSSGLQAVADVAAFIKAGYYDIGIGAGVESMTIDAMDKFKTINPKVEIFAQARDCLLPMGVTSENVAERYGVTREEQDQAAVISHQRAAAATASGKFKDEIIPVLTKIVDPKTGETKPVTISVDDGIRPNANMKDLAKLKPAFKKNGSTTAGNASQVSDGAGAVLLMKRSLAVQKGLPILGVLRSFAAVGVDPGVMGIGPAVAIPAAVKQAGLEISDIDLFEINEAFASQFVYCCKKLDLDPEIVNVNGGAMALGHPLGATGARCVATILHEMKRRGKDCRFGVISMCIGSGMGAAAVLERGDCADDLSNARVASGNSFLSKDAK</sequence>
<dbReference type="InterPro" id="IPR002155">
    <property type="entry name" value="Thiolase"/>
</dbReference>
<comment type="similarity">
    <text evidence="3 9">Belongs to the thiolase-like superfamily. Thiolase family.</text>
</comment>
<comment type="pathway">
    <text evidence="2">Lipid metabolism; fatty acid metabolism.</text>
</comment>
<evidence type="ECO:0000256" key="8">
    <source>
        <dbReference type="ARBA" id="ARBA00024073"/>
    </source>
</evidence>
<accession>A0ABD3UM38</accession>
<evidence type="ECO:0000256" key="1">
    <source>
        <dbReference type="ARBA" id="ARBA00004275"/>
    </source>
</evidence>
<feature type="domain" description="Thiolase N-terminal" evidence="10">
    <location>
        <begin position="53"/>
        <end position="308"/>
    </location>
</feature>
<comment type="caution">
    <text evidence="12">The sequence shown here is derived from an EMBL/GenBank/DDBJ whole genome shotgun (WGS) entry which is preliminary data.</text>
</comment>
<keyword evidence="7 9" id="KW-0012">Acyltransferase</keyword>
<dbReference type="GO" id="GO:0003988">
    <property type="term" value="F:acetyl-CoA C-acyltransferase activity"/>
    <property type="evidence" value="ECO:0007669"/>
    <property type="project" value="UniProtKB-EC"/>
</dbReference>
<gene>
    <name evidence="12" type="ORF">ACJIZ3_011928</name>
</gene>
<keyword evidence="6" id="KW-0576">Peroxisome</keyword>
<dbReference type="Pfam" id="PF00108">
    <property type="entry name" value="Thiolase_N"/>
    <property type="match status" value="1"/>
</dbReference>
<dbReference type="AlphaFoldDB" id="A0ABD3UM38"/>
<name>A0ABD3UM38_9LAMI</name>
<dbReference type="PROSITE" id="PS00099">
    <property type="entry name" value="THIOLASE_3"/>
    <property type="match status" value="1"/>
</dbReference>
<dbReference type="PANTHER" id="PTHR43853:SF15">
    <property type="entry name" value="3-KETOACYL-COA THIOLASE 5, PEROXISOMAL"/>
    <property type="match status" value="1"/>
</dbReference>
<evidence type="ECO:0000256" key="5">
    <source>
        <dbReference type="ARBA" id="ARBA00022946"/>
    </source>
</evidence>
<evidence type="ECO:0000256" key="3">
    <source>
        <dbReference type="ARBA" id="ARBA00010982"/>
    </source>
</evidence>
<evidence type="ECO:0000256" key="9">
    <source>
        <dbReference type="RuleBase" id="RU003557"/>
    </source>
</evidence>
<dbReference type="InterPro" id="IPR020613">
    <property type="entry name" value="Thiolase_CS"/>
</dbReference>
<dbReference type="GO" id="GO:0005777">
    <property type="term" value="C:peroxisome"/>
    <property type="evidence" value="ECO:0007669"/>
    <property type="project" value="UniProtKB-SubCell"/>
</dbReference>
<dbReference type="PANTHER" id="PTHR43853">
    <property type="entry name" value="3-KETOACYL-COA THIOLASE, PEROXISOMAL"/>
    <property type="match status" value="1"/>
</dbReference>
<protein>
    <recommendedName>
        <fullName evidence="8">acetyl-CoA C-acyltransferase</fullName>
        <ecNumber evidence="8">2.3.1.16</ecNumber>
    </recommendedName>
</protein>
<evidence type="ECO:0000256" key="4">
    <source>
        <dbReference type="ARBA" id="ARBA00022679"/>
    </source>
</evidence>
<evidence type="ECO:0000259" key="10">
    <source>
        <dbReference type="Pfam" id="PF00108"/>
    </source>
</evidence>
<evidence type="ECO:0000256" key="6">
    <source>
        <dbReference type="ARBA" id="ARBA00023140"/>
    </source>
</evidence>
<dbReference type="Gene3D" id="3.40.47.10">
    <property type="match status" value="1"/>
</dbReference>
<proteinExistence type="inferred from homology"/>
<dbReference type="InterPro" id="IPR016039">
    <property type="entry name" value="Thiolase-like"/>
</dbReference>
<dbReference type="InterPro" id="IPR020615">
    <property type="entry name" value="Thiolase_acyl_enz_int_AS"/>
</dbReference>
<dbReference type="InterPro" id="IPR020616">
    <property type="entry name" value="Thiolase_N"/>
</dbReference>
<dbReference type="PROSITE" id="PS00098">
    <property type="entry name" value="THIOLASE_1"/>
    <property type="match status" value="1"/>
</dbReference>
<evidence type="ECO:0000259" key="11">
    <source>
        <dbReference type="Pfam" id="PF02803"/>
    </source>
</evidence>
<comment type="subcellular location">
    <subcellularLocation>
        <location evidence="1">Peroxisome</location>
    </subcellularLocation>
</comment>
<evidence type="ECO:0000256" key="2">
    <source>
        <dbReference type="ARBA" id="ARBA00004872"/>
    </source>
</evidence>
<dbReference type="EMBL" id="JBJXBP010000001">
    <property type="protein sequence ID" value="KAL3850046.1"/>
    <property type="molecule type" value="Genomic_DNA"/>
</dbReference>
<dbReference type="SUPFAM" id="SSF53901">
    <property type="entry name" value="Thiolase-like"/>
    <property type="match status" value="2"/>
</dbReference>
<dbReference type="Proteomes" id="UP001634393">
    <property type="component" value="Unassembled WGS sequence"/>
</dbReference>
<dbReference type="GO" id="GO:0006631">
    <property type="term" value="P:fatty acid metabolic process"/>
    <property type="evidence" value="ECO:0007669"/>
    <property type="project" value="UniProtKB-ARBA"/>
</dbReference>
<dbReference type="InterPro" id="IPR020610">
    <property type="entry name" value="Thiolase_AS"/>
</dbReference>
<keyword evidence="4 9" id="KW-0808">Transferase</keyword>